<accession>A4V727</accession>
<evidence type="ECO:0000313" key="1">
    <source>
        <dbReference type="EMBL" id="CAM96338.1"/>
    </source>
</evidence>
<evidence type="ECO:0000313" key="2">
    <source>
        <dbReference type="Proteomes" id="UP000002332"/>
    </source>
</evidence>
<name>A4V727_PSEFS</name>
<organism evidence="1 2">
    <name type="scientific">Pseudomonas fluorescens (strain SBW25)</name>
    <dbReference type="NCBI Taxonomy" id="216595"/>
    <lineage>
        <taxon>Bacteria</taxon>
        <taxon>Pseudomonadati</taxon>
        <taxon>Pseudomonadota</taxon>
        <taxon>Gammaproteobacteria</taxon>
        <taxon>Pseudomonadales</taxon>
        <taxon>Pseudomonadaceae</taxon>
        <taxon>Pseudomonas</taxon>
    </lineage>
</organism>
<protein>
    <submittedName>
        <fullName evidence="1">Uncharacterized protein</fullName>
    </submittedName>
</protein>
<geneLocation type="plasmid" evidence="1 2">
    <name>pQBR103</name>
</geneLocation>
<dbReference type="Proteomes" id="UP000002332">
    <property type="component" value="Plasmid pQBR103"/>
</dbReference>
<dbReference type="EMBL" id="AM235768">
    <property type="protein sequence ID" value="CAM96338.1"/>
    <property type="molecule type" value="Genomic_DNA"/>
</dbReference>
<keyword evidence="1" id="KW-0614">Plasmid</keyword>
<gene>
    <name evidence="1" type="ordered locus">pQBR0306</name>
</gene>
<reference evidence="1 2" key="1">
    <citation type="journal article" date="2007" name="ISME J.">
        <title>Sequence-based analysis of pQBR103; a representative of a unique, transfer-proficient mega plasmid resident in the microbial community of sugar beet.</title>
        <authorList>
            <person name="Tett A."/>
            <person name="Spiers A.J."/>
            <person name="Crossman L.C."/>
            <person name="Ager D."/>
            <person name="Ciric L."/>
            <person name="Dow J.M."/>
            <person name="Fry J.C."/>
            <person name="Harris D."/>
            <person name="Lilley A."/>
            <person name="Oliver A."/>
            <person name="Parkhill J."/>
            <person name="Quail M.A."/>
            <person name="Rainey P.B."/>
            <person name="Saunders N.J."/>
            <person name="Seeger K."/>
            <person name="Snyder L.A.S."/>
            <person name="Squares R."/>
            <person name="Thomas C.M."/>
            <person name="Turner S.L."/>
            <person name="Zhang X.-X."/>
            <person name="Field D."/>
            <person name="Bailey M.J."/>
        </authorList>
    </citation>
    <scope>NUCLEOTIDE SEQUENCE [LARGE SCALE GENOMIC DNA]</scope>
    <source>
        <strain evidence="1 2">SBW25</strain>
    </source>
</reference>
<sequence>MLTSSKHLRRIKMSSAPLIPFTLLGRDMPQVEFYWSNEIEGLVSSGPHYASDEKDDSDQVWGIVLVSKCDTGFNAGWSNGEMAQSGYTEEMYTDLVEAGKAAEGLAQTEADRQCAEFR</sequence>
<dbReference type="AlphaFoldDB" id="A4V727"/>
<proteinExistence type="predicted"/>